<reference evidence="1 2" key="1">
    <citation type="submission" date="2017-11" db="EMBL/GenBank/DDBJ databases">
        <title>Genomic Encyclopedia of Archaeal and Bacterial Type Strains, Phase II (KMG-II): From Individual Species to Whole Genera.</title>
        <authorList>
            <person name="Goeker M."/>
        </authorList>
    </citation>
    <scope>NUCLEOTIDE SEQUENCE [LARGE SCALE GENOMIC DNA]</scope>
    <source>
        <strain evidence="1 2">DSM 11115</strain>
    </source>
</reference>
<comment type="caution">
    <text evidence="1">The sequence shown here is derived from an EMBL/GenBank/DDBJ whole genome shotgun (WGS) entry which is preliminary data.</text>
</comment>
<organism evidence="1 2">
    <name type="scientific">Hymenobacter chitinivorans DSM 11115</name>
    <dbReference type="NCBI Taxonomy" id="1121954"/>
    <lineage>
        <taxon>Bacteria</taxon>
        <taxon>Pseudomonadati</taxon>
        <taxon>Bacteroidota</taxon>
        <taxon>Cytophagia</taxon>
        <taxon>Cytophagales</taxon>
        <taxon>Hymenobacteraceae</taxon>
        <taxon>Hymenobacter</taxon>
    </lineage>
</organism>
<accession>A0A2M9B5D3</accession>
<name>A0A2M9B5D3_9BACT</name>
<dbReference type="Proteomes" id="UP000228535">
    <property type="component" value="Unassembled WGS sequence"/>
</dbReference>
<gene>
    <name evidence="1" type="ORF">CLV45_3808</name>
</gene>
<evidence type="ECO:0000313" key="1">
    <source>
        <dbReference type="EMBL" id="PJJ53150.1"/>
    </source>
</evidence>
<dbReference type="EMBL" id="PGFA01000003">
    <property type="protein sequence ID" value="PJJ53150.1"/>
    <property type="molecule type" value="Genomic_DNA"/>
</dbReference>
<proteinExistence type="predicted"/>
<dbReference type="AlphaFoldDB" id="A0A2M9B5D3"/>
<evidence type="ECO:0000313" key="2">
    <source>
        <dbReference type="Proteomes" id="UP000228535"/>
    </source>
</evidence>
<protein>
    <submittedName>
        <fullName evidence="1">Uncharacterized protein</fullName>
    </submittedName>
</protein>
<keyword evidence="2" id="KW-1185">Reference proteome</keyword>
<sequence length="396" mass="43221">MQLKKSRYALISEAFEAEESPTAKRILFSTRKGMGITISNYVWSLIQAGNFTAIPDNLFNVLMYHELIVPEDEDELEEVITRNQLMALDTSGAELSVYLGSAAVLDAQLQQTLADLLDQHGAASKKKLVLIVAGTSVAAGVQRIHWLSAFLDHVPLVAKLAKEFQLVSLGAGNAAPAPTFAGVLKARITKVSVVLPVEQARVPLVFQELRALQAPMAGQPTAPVAIHLLTTSASTKVVEIVNEFQQLKHALGADLFVQLLPAAATKTEAAAQEELAWLNEVGAHKVCLNLLPAPTNTYFHTGQFYHARAETPAAVLKLDHAPLELDTAENLAARRFYDEHISGLLRAHQIRCSACIYLPMCGGRPDKSQAHDQDCPAFVQNFMKKVELKYNLVRSC</sequence>